<evidence type="ECO:0000259" key="2">
    <source>
        <dbReference type="Pfam" id="PF13699"/>
    </source>
</evidence>
<evidence type="ECO:0000313" key="3">
    <source>
        <dbReference type="EMBL" id="MBA8889971.1"/>
    </source>
</evidence>
<feature type="region of interest" description="Disordered" evidence="1">
    <location>
        <begin position="1"/>
        <end position="59"/>
    </location>
</feature>
<accession>A0A839FCW4</accession>
<evidence type="ECO:0000256" key="1">
    <source>
        <dbReference type="SAM" id="MobiDB-lite"/>
    </source>
</evidence>
<protein>
    <recommendedName>
        <fullName evidence="2">eCIS core domain-containing protein</fullName>
    </recommendedName>
</protein>
<dbReference type="Pfam" id="PF13699">
    <property type="entry name" value="eCIS_core"/>
    <property type="match status" value="1"/>
</dbReference>
<dbReference type="EMBL" id="JACGXL010000009">
    <property type="protein sequence ID" value="MBA8889971.1"/>
    <property type="molecule type" value="Genomic_DNA"/>
</dbReference>
<organism evidence="3 4">
    <name type="scientific">Dokdonella fugitiva</name>
    <dbReference type="NCBI Taxonomy" id="328517"/>
    <lineage>
        <taxon>Bacteria</taxon>
        <taxon>Pseudomonadati</taxon>
        <taxon>Pseudomonadota</taxon>
        <taxon>Gammaproteobacteria</taxon>
        <taxon>Lysobacterales</taxon>
        <taxon>Rhodanobacteraceae</taxon>
        <taxon>Dokdonella</taxon>
    </lineage>
</organism>
<gene>
    <name evidence="3" type="ORF">FHW12_004218</name>
</gene>
<dbReference type="RefSeq" id="WP_220484593.1">
    <property type="nucleotide sequence ID" value="NZ_JACGXL010000009.1"/>
</dbReference>
<reference evidence="3 4" key="1">
    <citation type="submission" date="2020-07" db="EMBL/GenBank/DDBJ databases">
        <title>Genomic Encyclopedia of Type Strains, Phase IV (KMG-V): Genome sequencing to study the core and pangenomes of soil and plant-associated prokaryotes.</title>
        <authorList>
            <person name="Whitman W."/>
        </authorList>
    </citation>
    <scope>NUCLEOTIDE SEQUENCE [LARGE SCALE GENOMIC DNA]</scope>
    <source>
        <strain evidence="3 4">RH2WT43</strain>
    </source>
</reference>
<feature type="compositionally biased region" description="Low complexity" evidence="1">
    <location>
        <begin position="26"/>
        <end position="35"/>
    </location>
</feature>
<proteinExistence type="predicted"/>
<feature type="domain" description="eCIS core" evidence="2">
    <location>
        <begin position="129"/>
        <end position="206"/>
    </location>
</feature>
<keyword evidence="4" id="KW-1185">Reference proteome</keyword>
<sequence>MFTAVDKARSPTPGTSSPARAHDRPPAAASASTAPGFDLAAVPARAQRKPAVSHPADAAEREADAVADRIMRDAAPEPIARAGTGVQRKCAACEDEGKPAIQRKPAAHAPAAALDTPAAARTASSGGSPLSPALRAFYEPRLGHDFSDVRVHADGEAALAARGVNARAYTFGSHIVFGAGQFAPATPGGRRLLAHELTHVVQQGGAAAADGVIARDAEEAEPMIELEIDSLPQMPSAAEQEAFNREREAGVMPNAPPVAFHDRGAHTNWAAAFDYRDKQMQAWSRLARLEADVIVVLESGGDPPGFITTGPTQRSADADYNVVEYRPRIFHVLDAIEWTVEHIDRDDAASAYLKFVFGDLGRKPNQGTPVSFIGSNPGYLDMQGLDPDGSKRIEAFKRGIEKRNRRLGRKPKTAADPKPQPKIAVDADFQVDTDQRRKGRNPCEPHLTLPEAKRPHYGRYRSDVLGSRLAAYPTEIINRLRTTAYERESDQVNKWLKAMDPDTGLMTKSVFQRGMDMLTKDAKCGKDKDCIARQRKRVLKPDWAPDGSKKQMDVDHIIELQLGGLLGNEALDQFDNYELLDSSTNSSVGSTLDKDLQKERARLKKECPKYVPNWDHVMMVFSLPIFAGGGKAPGQRWSRQQIAGGEHLDAYRRR</sequence>
<dbReference type="Proteomes" id="UP000550401">
    <property type="component" value="Unassembled WGS sequence"/>
</dbReference>
<evidence type="ECO:0000313" key="4">
    <source>
        <dbReference type="Proteomes" id="UP000550401"/>
    </source>
</evidence>
<feature type="region of interest" description="Disordered" evidence="1">
    <location>
        <begin position="402"/>
        <end position="425"/>
    </location>
</feature>
<feature type="compositionally biased region" description="Basic residues" evidence="1">
    <location>
        <begin position="403"/>
        <end position="412"/>
    </location>
</feature>
<comment type="caution">
    <text evidence="3">The sequence shown here is derived from an EMBL/GenBank/DDBJ whole genome shotgun (WGS) entry which is preliminary data.</text>
</comment>
<dbReference type="AlphaFoldDB" id="A0A839FCW4"/>
<dbReference type="InterPro" id="IPR025295">
    <property type="entry name" value="eCIS_core_dom"/>
</dbReference>
<name>A0A839FCW4_9GAMM</name>